<feature type="domain" description="N-acetyltransferase" evidence="1">
    <location>
        <begin position="171"/>
        <end position="303"/>
    </location>
</feature>
<evidence type="ECO:0000259" key="1">
    <source>
        <dbReference type="PROSITE" id="PS51186"/>
    </source>
</evidence>
<dbReference type="InterPro" id="IPR016181">
    <property type="entry name" value="Acyl_CoA_acyltransferase"/>
</dbReference>
<dbReference type="Gene3D" id="3.40.630.30">
    <property type="match status" value="1"/>
</dbReference>
<sequence length="303" mass="33635">MVDVQPARIDELADAFRLVARGATAEEQARRVEVGLELVRRGELDRAGIFVVRGPLGSLRGAIVSALLAGGGSLVWPPQADDPAQSAQIEDQLLQSALGWLRKKDARVVQALLPARELPAGAALLRAGFRHVTALEYLRHSLEIPATSLAGREQLRYETYGSPAQQLFHETLLRTYEGTRDFPEVNGVRTIEEVIAGHMAQGIHDPQLWWLARHAGDAVGVLLLTEMPDGGEFDVIYVGVVPEARGRGFGLEMTLKAIYETRLAEQRQLTLSVDARNQPARKLYEKVGFERHEQREVFLLVWR</sequence>
<dbReference type="PROSITE" id="PS51186">
    <property type="entry name" value="GNAT"/>
    <property type="match status" value="1"/>
</dbReference>
<dbReference type="InterPro" id="IPR000182">
    <property type="entry name" value="GNAT_dom"/>
</dbReference>
<dbReference type="SUPFAM" id="SSF55729">
    <property type="entry name" value="Acyl-CoA N-acyltransferases (Nat)"/>
    <property type="match status" value="1"/>
</dbReference>
<dbReference type="PANTHER" id="PTHR43072">
    <property type="entry name" value="N-ACETYLTRANSFERASE"/>
    <property type="match status" value="1"/>
</dbReference>
<reference evidence="2" key="1">
    <citation type="journal article" date="2011" name="FEMS Microbiol. Ecol.">
        <title>Polyketide synthase pathways identified from a metagenomic library are derived from soil Acidobacteria.</title>
        <authorList>
            <person name="Parsley L.C."/>
            <person name="Linneman J."/>
            <person name="Goode A.M."/>
            <person name="Becklund K."/>
            <person name="George I."/>
            <person name="Goodman R.M."/>
            <person name="Lopanik N.B."/>
            <person name="Liles M.R."/>
        </authorList>
    </citation>
    <scope>NUCLEOTIDE SEQUENCE</scope>
</reference>
<name>F8TTG4_9BACT</name>
<dbReference type="AlphaFoldDB" id="F8TTG4"/>
<accession>F8TTG4</accession>
<protein>
    <recommendedName>
        <fullName evidence="1">N-acetyltransferase domain-containing protein</fullName>
    </recommendedName>
</protein>
<dbReference type="EMBL" id="JF342589">
    <property type="protein sequence ID" value="AEH26475.1"/>
    <property type="molecule type" value="Genomic_DNA"/>
</dbReference>
<organism evidence="2">
    <name type="scientific">uncultured Acidobacteria bacterium A2</name>
    <dbReference type="NCBI Taxonomy" id="1036852"/>
    <lineage>
        <taxon>Bacteria</taxon>
        <taxon>Pseudomonadati</taxon>
        <taxon>Acidobacteriota</taxon>
        <taxon>environmental samples</taxon>
    </lineage>
</organism>
<dbReference type="GO" id="GO:0016747">
    <property type="term" value="F:acyltransferase activity, transferring groups other than amino-acyl groups"/>
    <property type="evidence" value="ECO:0007669"/>
    <property type="project" value="InterPro"/>
</dbReference>
<evidence type="ECO:0000313" key="2">
    <source>
        <dbReference type="EMBL" id="AEH26475.1"/>
    </source>
</evidence>
<dbReference type="Pfam" id="PF00583">
    <property type="entry name" value="Acetyltransf_1"/>
    <property type="match status" value="1"/>
</dbReference>
<proteinExistence type="predicted"/>